<protein>
    <submittedName>
        <fullName evidence="3">Uncharacterized protein</fullName>
    </submittedName>
</protein>
<evidence type="ECO:0000256" key="2">
    <source>
        <dbReference type="SAM" id="SignalP"/>
    </source>
</evidence>
<reference evidence="3" key="2">
    <citation type="journal article" date="2015" name="Fish Shellfish Immunol.">
        <title>Early steps in the European eel (Anguilla anguilla)-Vibrio vulnificus interaction in the gills: Role of the RtxA13 toxin.</title>
        <authorList>
            <person name="Callol A."/>
            <person name="Pajuelo D."/>
            <person name="Ebbesson L."/>
            <person name="Teles M."/>
            <person name="MacKenzie S."/>
            <person name="Amaro C."/>
        </authorList>
    </citation>
    <scope>NUCLEOTIDE SEQUENCE</scope>
</reference>
<organism evidence="3">
    <name type="scientific">Anguilla anguilla</name>
    <name type="common">European freshwater eel</name>
    <name type="synonym">Muraena anguilla</name>
    <dbReference type="NCBI Taxonomy" id="7936"/>
    <lineage>
        <taxon>Eukaryota</taxon>
        <taxon>Metazoa</taxon>
        <taxon>Chordata</taxon>
        <taxon>Craniata</taxon>
        <taxon>Vertebrata</taxon>
        <taxon>Euteleostomi</taxon>
        <taxon>Actinopterygii</taxon>
        <taxon>Neopterygii</taxon>
        <taxon>Teleostei</taxon>
        <taxon>Anguilliformes</taxon>
        <taxon>Anguillidae</taxon>
        <taxon>Anguilla</taxon>
    </lineage>
</organism>
<evidence type="ECO:0000256" key="1">
    <source>
        <dbReference type="SAM" id="MobiDB-lite"/>
    </source>
</evidence>
<reference evidence="3" key="1">
    <citation type="submission" date="2014-11" db="EMBL/GenBank/DDBJ databases">
        <authorList>
            <person name="Amaro Gonzalez C."/>
        </authorList>
    </citation>
    <scope>NUCLEOTIDE SEQUENCE</scope>
</reference>
<evidence type="ECO:0000313" key="3">
    <source>
        <dbReference type="EMBL" id="JAH55006.1"/>
    </source>
</evidence>
<accession>A0A0E9TN25</accession>
<dbReference type="EMBL" id="GBXM01053571">
    <property type="protein sequence ID" value="JAH55006.1"/>
    <property type="molecule type" value="Transcribed_RNA"/>
</dbReference>
<keyword evidence="2" id="KW-0732">Signal</keyword>
<feature type="chain" id="PRO_5002432749" evidence="2">
    <location>
        <begin position="23"/>
        <end position="55"/>
    </location>
</feature>
<feature type="region of interest" description="Disordered" evidence="1">
    <location>
        <begin position="36"/>
        <end position="55"/>
    </location>
</feature>
<name>A0A0E9TN25_ANGAN</name>
<dbReference type="AlphaFoldDB" id="A0A0E9TN25"/>
<sequence length="55" mass="6157">MCNLCVTILCCFFGMYIYNGITQTATRSSCFTVELPSEPPSACQTRRGPSRLYKP</sequence>
<feature type="signal peptide" evidence="2">
    <location>
        <begin position="1"/>
        <end position="22"/>
    </location>
</feature>
<proteinExistence type="predicted"/>